<evidence type="ECO:0000256" key="7">
    <source>
        <dbReference type="ARBA" id="ARBA00023277"/>
    </source>
</evidence>
<dbReference type="GO" id="GO:0000272">
    <property type="term" value="P:polysaccharide catabolic process"/>
    <property type="evidence" value="ECO:0007669"/>
    <property type="project" value="TreeGrafter"/>
</dbReference>
<feature type="domain" description="Alpha-L-arabinofuranosidase C-terminal" evidence="9">
    <location>
        <begin position="318"/>
        <end position="497"/>
    </location>
</feature>
<sequence>MKLTINTQKKHGTINPKLHGQFIEFLGDCIDNGIWVGRNSEIPNVDGLRLEVVESLKALEPPVLRWPGGCYADTYHWRDGIGDPAKRPVTFNENFGTYQLDPHQFGTDEFMKFCDLIGAEPWININLLSGTVREMQEWLEYCNRQQPISLAAERRQNGHTDPYDVKYLGIGNEVWGGGGFMTPQQYAAKYREYALAVPTFKTQPTDDDTIYKIASGPDGNKPRERVAWTKALLQSLASYRQPAIDALDLHFYNWNIEHPADTPTQFSEDDWFRVIDQAQELDDVLTEQETLIAEGLAHMPIPESSLDQRLTHLDLVVGEWGNWHRTAFTAQPALFQQVTMRDAITTAVSLNILQSHCETVTMACVAQTVNVLNSLILTDGPATVLTPNYDVFMLYKGHRNGHVLELNPTTSSKTLLTFASIKENVITLSVINTDLANADTLSINFEQTVTNITAQTLHAAHMTDYNSATHPDLIRRQDLPLTTAVTTNHTLSVPAASVSTFQFKYV</sequence>
<evidence type="ECO:0000256" key="6">
    <source>
        <dbReference type="ARBA" id="ARBA00022801"/>
    </source>
</evidence>
<gene>
    <name evidence="10" type="ORF">D6U17_13710</name>
</gene>
<dbReference type="Proteomes" id="UP000281061">
    <property type="component" value="Unassembled WGS sequence"/>
</dbReference>
<evidence type="ECO:0000313" key="11">
    <source>
        <dbReference type="Proteomes" id="UP000281061"/>
    </source>
</evidence>
<dbReference type="Gene3D" id="2.60.40.1180">
    <property type="entry name" value="Golgi alpha-mannosidase II"/>
    <property type="match status" value="1"/>
</dbReference>
<protein>
    <recommendedName>
        <fullName evidence="5">non-reducing end alpha-L-arabinofuranosidase</fullName>
        <ecNumber evidence="5">3.2.1.55</ecNumber>
    </recommendedName>
</protein>
<name>A0AB37REB6_LACPE</name>
<evidence type="ECO:0000256" key="2">
    <source>
        <dbReference type="ARBA" id="ARBA00004881"/>
    </source>
</evidence>
<comment type="catalytic activity">
    <reaction evidence="1">
        <text>Hydrolysis of terminal non-reducing alpha-L-arabinofuranoside residues in alpha-L-arabinosides.</text>
        <dbReference type="EC" id="3.2.1.55"/>
    </reaction>
</comment>
<reference evidence="10 11" key="1">
    <citation type="submission" date="2018-10" db="EMBL/GenBank/DDBJ databases">
        <title>Genome sequences of five Lactobacillus pentosus strains isolated from brines of traditionally fermented spanish-style green table olives and differences between them.</title>
        <authorList>
            <person name="Jimenez Diaz R."/>
        </authorList>
    </citation>
    <scope>NUCLEOTIDE SEQUENCE [LARGE SCALE GENOMIC DNA]</scope>
    <source>
        <strain evidence="10 11">IG8</strain>
    </source>
</reference>
<evidence type="ECO:0000256" key="8">
    <source>
        <dbReference type="ARBA" id="ARBA00023295"/>
    </source>
</evidence>
<organism evidence="10 11">
    <name type="scientific">Lactiplantibacillus pentosus</name>
    <name type="common">Lactobacillus pentosus</name>
    <dbReference type="NCBI Taxonomy" id="1589"/>
    <lineage>
        <taxon>Bacteria</taxon>
        <taxon>Bacillati</taxon>
        <taxon>Bacillota</taxon>
        <taxon>Bacilli</taxon>
        <taxon>Lactobacillales</taxon>
        <taxon>Lactobacillaceae</taxon>
        <taxon>Lactiplantibacillus</taxon>
    </lineage>
</organism>
<dbReference type="Pfam" id="PF06964">
    <property type="entry name" value="Alpha-L-AF_C"/>
    <property type="match status" value="1"/>
</dbReference>
<accession>A0AB37REB6</accession>
<evidence type="ECO:0000256" key="4">
    <source>
        <dbReference type="ARBA" id="ARBA00011165"/>
    </source>
</evidence>
<comment type="caution">
    <text evidence="10">The sequence shown here is derived from an EMBL/GenBank/DDBJ whole genome shotgun (WGS) entry which is preliminary data.</text>
</comment>
<dbReference type="InterPro" id="IPR010720">
    <property type="entry name" value="Alpha-L-AF_C"/>
</dbReference>
<dbReference type="EMBL" id="RDCL01000090">
    <property type="protein sequence ID" value="RMW52594.1"/>
    <property type="molecule type" value="Genomic_DNA"/>
</dbReference>
<dbReference type="PANTHER" id="PTHR43576:SF2">
    <property type="entry name" value="INTRACELLULAR EXO-ALPHA-L-ARABINOFURANOSIDASE 2"/>
    <property type="match status" value="1"/>
</dbReference>
<evidence type="ECO:0000313" key="10">
    <source>
        <dbReference type="EMBL" id="RMW52594.1"/>
    </source>
</evidence>
<dbReference type="SUPFAM" id="SSF51445">
    <property type="entry name" value="(Trans)glycosidases"/>
    <property type="match status" value="1"/>
</dbReference>
<evidence type="ECO:0000256" key="1">
    <source>
        <dbReference type="ARBA" id="ARBA00001462"/>
    </source>
</evidence>
<dbReference type="InterPro" id="IPR017853">
    <property type="entry name" value="GH"/>
</dbReference>
<proteinExistence type="inferred from homology"/>
<dbReference type="GO" id="GO:0046373">
    <property type="term" value="P:L-arabinose metabolic process"/>
    <property type="evidence" value="ECO:0007669"/>
    <property type="project" value="InterPro"/>
</dbReference>
<keyword evidence="8" id="KW-0326">Glycosidase</keyword>
<dbReference type="SUPFAM" id="SSF51011">
    <property type="entry name" value="Glycosyl hydrolase domain"/>
    <property type="match status" value="1"/>
</dbReference>
<keyword evidence="6" id="KW-0378">Hydrolase</keyword>
<comment type="similarity">
    <text evidence="3">Belongs to the glycosyl hydrolase 51 family.</text>
</comment>
<comment type="pathway">
    <text evidence="2">Glycan metabolism.</text>
</comment>
<dbReference type="GO" id="GO:0046556">
    <property type="term" value="F:alpha-L-arabinofuranosidase activity"/>
    <property type="evidence" value="ECO:0007669"/>
    <property type="project" value="UniProtKB-EC"/>
</dbReference>
<dbReference type="InterPro" id="IPR055235">
    <property type="entry name" value="ASD1_cat"/>
</dbReference>
<evidence type="ECO:0000256" key="5">
    <source>
        <dbReference type="ARBA" id="ARBA00012670"/>
    </source>
</evidence>
<dbReference type="Gene3D" id="3.20.20.80">
    <property type="entry name" value="Glycosidases"/>
    <property type="match status" value="1"/>
</dbReference>
<dbReference type="InterPro" id="IPR013780">
    <property type="entry name" value="Glyco_hydro_b"/>
</dbReference>
<dbReference type="AlphaFoldDB" id="A0AB37REB6"/>
<dbReference type="PANTHER" id="PTHR43576">
    <property type="entry name" value="ALPHA-L-ARABINOFURANOSIDASE C-RELATED"/>
    <property type="match status" value="1"/>
</dbReference>
<evidence type="ECO:0000256" key="3">
    <source>
        <dbReference type="ARBA" id="ARBA00007186"/>
    </source>
</evidence>
<dbReference type="EC" id="3.2.1.55" evidence="5"/>
<evidence type="ECO:0000259" key="9">
    <source>
        <dbReference type="SMART" id="SM00813"/>
    </source>
</evidence>
<dbReference type="RefSeq" id="WP_122211952.1">
    <property type="nucleotide sequence ID" value="NZ_RDCH01000078.1"/>
</dbReference>
<keyword evidence="7" id="KW-0119">Carbohydrate metabolism</keyword>
<comment type="subunit">
    <text evidence="4">Homohexamer; trimer of dimers.</text>
</comment>
<dbReference type="SMART" id="SM00813">
    <property type="entry name" value="Alpha-L-AF_C"/>
    <property type="match status" value="1"/>
</dbReference>
<dbReference type="Pfam" id="PF22848">
    <property type="entry name" value="ASD1_dom"/>
    <property type="match status" value="1"/>
</dbReference>